<evidence type="ECO:0000256" key="1">
    <source>
        <dbReference type="SAM" id="SignalP"/>
    </source>
</evidence>
<sequence>MNLSKPIAALVALAAAGPAVAGSIAGTVTVGGQPVGDGYVVIYRANGTYLGLAAINNAGAYSYGGLAPGNYFARTEDTGLFDELWNNLPCAQGACSITGGTPIVVGDGTTQANFALEAGGVIAGNVTATATGQPIGDGYVTIYNSSGSYLGLASINNAGQFAYAGLASGNYFARTADTGFFDELWNDLPCAQQVCSVTSGTAIAVTAGATTTVNFSLQRGGSIGGSVTRSGGGQVVTDGYVQIHAATGAYLGLASIDNSGNYLYSGLAPGNYFARTGSTNLADELWNDIPCAQGNCTVTSGTPIAVTTTTATANFVLNGGGSINGVVTAQATGQPVADGQVYLYNSAGNFLDLVSIGANGAYALTGLAPGNYFVRTDDTGLLDELWNDLPCAQGVCTITGGTPILVGSGAQVANFALAPAAQISGTVTATATGLPVTDGYVEVYRSGGQYLGLAAIGNNGSYRYPGLGAGSYFLRTSHTGLLDELWNDLPCAQGACNVTGGTPVVLGATSSATANFGLAADSNLIFRNGFEL</sequence>
<protein>
    <submittedName>
        <fullName evidence="2">Carboxypeptidase-like regulatory domain-containing protein</fullName>
    </submittedName>
</protein>
<name>A0ABT1QSL6_9GAMM</name>
<dbReference type="RefSeq" id="WP_255914385.1">
    <property type="nucleotide sequence ID" value="NZ_JANFQO010000008.1"/>
</dbReference>
<evidence type="ECO:0000313" key="3">
    <source>
        <dbReference type="Proteomes" id="UP001165498"/>
    </source>
</evidence>
<gene>
    <name evidence="2" type="ORF">NM961_11140</name>
</gene>
<keyword evidence="1" id="KW-0732">Signal</keyword>
<dbReference type="Proteomes" id="UP001165498">
    <property type="component" value="Unassembled WGS sequence"/>
</dbReference>
<dbReference type="EMBL" id="JANFQO010000008">
    <property type="protein sequence ID" value="MCQ4165266.1"/>
    <property type="molecule type" value="Genomic_DNA"/>
</dbReference>
<proteinExistence type="predicted"/>
<dbReference type="SUPFAM" id="SSF117074">
    <property type="entry name" value="Hypothetical protein PA1324"/>
    <property type="match status" value="1"/>
</dbReference>
<dbReference type="Gene3D" id="2.60.40.1120">
    <property type="entry name" value="Carboxypeptidase-like, regulatory domain"/>
    <property type="match status" value="2"/>
</dbReference>
<comment type="caution">
    <text evidence="2">The sequence shown here is derived from an EMBL/GenBank/DDBJ whole genome shotgun (WGS) entry which is preliminary data.</text>
</comment>
<evidence type="ECO:0000313" key="2">
    <source>
        <dbReference type="EMBL" id="MCQ4165266.1"/>
    </source>
</evidence>
<reference evidence="2" key="1">
    <citation type="submission" date="2022-07" db="EMBL/GenBank/DDBJ databases">
        <title>Tahibacter sp., a new gammaproteobacterium isolated from the silt sample collected at pig farm.</title>
        <authorList>
            <person name="Chen H."/>
        </authorList>
    </citation>
    <scope>NUCLEOTIDE SEQUENCE</scope>
    <source>
        <strain evidence="2">P2K</strain>
    </source>
</reference>
<organism evidence="2 3">
    <name type="scientific">Tahibacter harae</name>
    <dbReference type="NCBI Taxonomy" id="2963937"/>
    <lineage>
        <taxon>Bacteria</taxon>
        <taxon>Pseudomonadati</taxon>
        <taxon>Pseudomonadota</taxon>
        <taxon>Gammaproteobacteria</taxon>
        <taxon>Lysobacterales</taxon>
        <taxon>Rhodanobacteraceae</taxon>
        <taxon>Tahibacter</taxon>
    </lineage>
</organism>
<feature type="signal peptide" evidence="1">
    <location>
        <begin position="1"/>
        <end position="21"/>
    </location>
</feature>
<feature type="chain" id="PRO_5046467418" evidence="1">
    <location>
        <begin position="22"/>
        <end position="532"/>
    </location>
</feature>
<accession>A0ABT1QSL6</accession>
<dbReference type="SUPFAM" id="SSF49478">
    <property type="entry name" value="Cna protein B-type domain"/>
    <property type="match status" value="3"/>
</dbReference>
<keyword evidence="3" id="KW-1185">Reference proteome</keyword>